<dbReference type="Proteomes" id="UP000270021">
    <property type="component" value="Chromosome"/>
</dbReference>
<accession>A0A3Q8WTX8</accession>
<evidence type="ECO:0000313" key="3">
    <source>
        <dbReference type="Proteomes" id="UP000270021"/>
    </source>
</evidence>
<feature type="transmembrane region" description="Helical" evidence="1">
    <location>
        <begin position="35"/>
        <end position="57"/>
    </location>
</feature>
<name>A0A3Q8WTX8_9ACTO</name>
<proteinExistence type="predicted"/>
<keyword evidence="3" id="KW-1185">Reference proteome</keyword>
<dbReference type="InterPro" id="IPR007165">
    <property type="entry name" value="Phage_holin_4_2"/>
</dbReference>
<dbReference type="PANTHER" id="PTHR37309:SF1">
    <property type="entry name" value="SLR0284 PROTEIN"/>
    <property type="match status" value="1"/>
</dbReference>
<dbReference type="RefSeq" id="WP_126040784.1">
    <property type="nucleotide sequence ID" value="NZ_CP034438.1"/>
</dbReference>
<dbReference type="EMBL" id="CP034438">
    <property type="protein sequence ID" value="AZN30225.1"/>
    <property type="molecule type" value="Genomic_DNA"/>
</dbReference>
<keyword evidence="1" id="KW-1133">Transmembrane helix</keyword>
<protein>
    <submittedName>
        <fullName evidence="2">Phage holin family protein</fullName>
    </submittedName>
</protein>
<dbReference type="OrthoDB" id="9810847at2"/>
<dbReference type="AlphaFoldDB" id="A0A3Q8WTX8"/>
<keyword evidence="1" id="KW-0472">Membrane</keyword>
<evidence type="ECO:0000256" key="1">
    <source>
        <dbReference type="SAM" id="Phobius"/>
    </source>
</evidence>
<dbReference type="KEGG" id="fsl:EJO69_07845"/>
<feature type="transmembrane region" description="Helical" evidence="1">
    <location>
        <begin position="64"/>
        <end position="88"/>
    </location>
</feature>
<gene>
    <name evidence="2" type="ORF">EJO69_07845</name>
</gene>
<sequence>MKFIVRTLVSALALWLTSLLLPGIEAPAAQSDTQFALYLLGIGAIFTLVSMIIRPIIVVLSIPFYILTLGLWALVVNALILLLSSWIADQFGWGMTVDGFWWAVAGGLVVAIIIMIIDAFLPKSLRR</sequence>
<feature type="transmembrane region" description="Helical" evidence="1">
    <location>
        <begin position="100"/>
        <end position="121"/>
    </location>
</feature>
<reference evidence="2 3" key="1">
    <citation type="submission" date="2018-12" db="EMBL/GenBank/DDBJ databases">
        <title>Complete genome sequence of Flaviflexus salsibiostraticola KCTC 33148.</title>
        <authorList>
            <person name="Bae J.-W."/>
        </authorList>
    </citation>
    <scope>NUCLEOTIDE SEQUENCE [LARGE SCALE GENOMIC DNA]</scope>
    <source>
        <strain evidence="2 3">KCTC 33148</strain>
    </source>
</reference>
<dbReference type="PANTHER" id="PTHR37309">
    <property type="entry name" value="SLR0284 PROTEIN"/>
    <property type="match status" value="1"/>
</dbReference>
<dbReference type="Pfam" id="PF04020">
    <property type="entry name" value="Phage_holin_4_2"/>
    <property type="match status" value="1"/>
</dbReference>
<evidence type="ECO:0000313" key="2">
    <source>
        <dbReference type="EMBL" id="AZN30225.1"/>
    </source>
</evidence>
<organism evidence="2 3">
    <name type="scientific">Flaviflexus salsibiostraticola</name>
    <dbReference type="NCBI Taxonomy" id="1282737"/>
    <lineage>
        <taxon>Bacteria</taxon>
        <taxon>Bacillati</taxon>
        <taxon>Actinomycetota</taxon>
        <taxon>Actinomycetes</taxon>
        <taxon>Actinomycetales</taxon>
        <taxon>Actinomycetaceae</taxon>
        <taxon>Flaviflexus</taxon>
    </lineage>
</organism>
<keyword evidence="1" id="KW-0812">Transmembrane</keyword>